<dbReference type="InterPro" id="IPR051575">
    <property type="entry name" value="Myb-like_DNA-bd"/>
</dbReference>
<dbReference type="SMART" id="SM00717">
    <property type="entry name" value="SANT"/>
    <property type="match status" value="2"/>
</dbReference>
<keyword evidence="4" id="KW-0539">Nucleus</keyword>
<evidence type="ECO:0000256" key="4">
    <source>
        <dbReference type="ARBA" id="ARBA00023242"/>
    </source>
</evidence>
<dbReference type="GeneID" id="94844613"/>
<evidence type="ECO:0000259" key="6">
    <source>
        <dbReference type="PROSITE" id="PS50090"/>
    </source>
</evidence>
<evidence type="ECO:0000256" key="1">
    <source>
        <dbReference type="ARBA" id="ARBA00023015"/>
    </source>
</evidence>
<dbReference type="InterPro" id="IPR017930">
    <property type="entry name" value="Myb_dom"/>
</dbReference>
<keyword evidence="3" id="KW-0804">Transcription</keyword>
<feature type="domain" description="HTH myb-type" evidence="7">
    <location>
        <begin position="178"/>
        <end position="237"/>
    </location>
</feature>
<dbReference type="PANTHER" id="PTHR46621:SF1">
    <property type="entry name" value="SNRNA-ACTIVATING PROTEIN COMPLEX SUBUNIT 4"/>
    <property type="match status" value="1"/>
</dbReference>
<dbReference type="GO" id="GO:0042795">
    <property type="term" value="P:snRNA transcription by RNA polymerase II"/>
    <property type="evidence" value="ECO:0007669"/>
    <property type="project" value="TreeGrafter"/>
</dbReference>
<evidence type="ECO:0000259" key="7">
    <source>
        <dbReference type="PROSITE" id="PS51294"/>
    </source>
</evidence>
<dbReference type="InterPro" id="IPR001005">
    <property type="entry name" value="SANT/Myb"/>
</dbReference>
<evidence type="ECO:0000313" key="8">
    <source>
        <dbReference type="EMBL" id="OHS98691.1"/>
    </source>
</evidence>
<feature type="compositionally biased region" description="Low complexity" evidence="5">
    <location>
        <begin position="75"/>
        <end position="86"/>
    </location>
</feature>
<dbReference type="InterPro" id="IPR009057">
    <property type="entry name" value="Homeodomain-like_sf"/>
</dbReference>
<keyword evidence="1" id="KW-0805">Transcription regulation</keyword>
<dbReference type="CDD" id="cd00167">
    <property type="entry name" value="SANT"/>
    <property type="match status" value="2"/>
</dbReference>
<feature type="domain" description="Myb-like" evidence="6">
    <location>
        <begin position="234"/>
        <end position="284"/>
    </location>
</feature>
<dbReference type="PROSITE" id="PS50090">
    <property type="entry name" value="MYB_LIKE"/>
    <property type="match status" value="2"/>
</dbReference>
<evidence type="ECO:0000256" key="3">
    <source>
        <dbReference type="ARBA" id="ARBA00023163"/>
    </source>
</evidence>
<dbReference type="GO" id="GO:0042796">
    <property type="term" value="P:snRNA transcription by RNA polymerase III"/>
    <property type="evidence" value="ECO:0007669"/>
    <property type="project" value="TreeGrafter"/>
</dbReference>
<dbReference type="Pfam" id="PF13921">
    <property type="entry name" value="Myb_DNA-bind_6"/>
    <property type="match status" value="1"/>
</dbReference>
<organism evidence="8 9">
    <name type="scientific">Tritrichomonas foetus</name>
    <dbReference type="NCBI Taxonomy" id="1144522"/>
    <lineage>
        <taxon>Eukaryota</taxon>
        <taxon>Metamonada</taxon>
        <taxon>Parabasalia</taxon>
        <taxon>Tritrichomonadida</taxon>
        <taxon>Tritrichomonadidae</taxon>
        <taxon>Tritrichomonas</taxon>
    </lineage>
</organism>
<gene>
    <name evidence="8" type="ORF">TRFO_34847</name>
</gene>
<keyword evidence="9" id="KW-1185">Reference proteome</keyword>
<dbReference type="VEuPathDB" id="TrichDB:TRFO_34847"/>
<feature type="domain" description="Myb-like" evidence="6">
    <location>
        <begin position="183"/>
        <end position="233"/>
    </location>
</feature>
<feature type="region of interest" description="Disordered" evidence="5">
    <location>
        <begin position="143"/>
        <end position="179"/>
    </location>
</feature>
<feature type="domain" description="HTH myb-type" evidence="7">
    <location>
        <begin position="242"/>
        <end position="288"/>
    </location>
</feature>
<dbReference type="Proteomes" id="UP000179807">
    <property type="component" value="Unassembled WGS sequence"/>
</dbReference>
<dbReference type="GO" id="GO:0019185">
    <property type="term" value="C:snRNA-activating protein complex"/>
    <property type="evidence" value="ECO:0007669"/>
    <property type="project" value="TreeGrafter"/>
</dbReference>
<dbReference type="RefSeq" id="XP_068351828.1">
    <property type="nucleotide sequence ID" value="XM_068509909.1"/>
</dbReference>
<evidence type="ECO:0000256" key="2">
    <source>
        <dbReference type="ARBA" id="ARBA00023125"/>
    </source>
</evidence>
<protein>
    <recommendedName>
        <fullName evidence="10">Myb-like DNA-binding domain containing protein</fullName>
    </recommendedName>
</protein>
<dbReference type="AlphaFoldDB" id="A0A1J4JMA0"/>
<dbReference type="EMBL" id="MLAK01001039">
    <property type="protein sequence ID" value="OHS98691.1"/>
    <property type="molecule type" value="Genomic_DNA"/>
</dbReference>
<sequence length="452" mass="52061">MTHIIPFTPRFPEFMNYPNTLISSSNSVGLDGSFDFPSNVHQCNSQHHFARSNEQFTFRSQQSSHYHGNPYHSHNQNISSTPNSISTTHNSNFLPFNMNIQAFNPASFNSSNNLPPLNNAQNFNPLIPNFNILINNINSNLQSSMNSPPSSTQDQLPNIHVESGNSSETESDNDENCSNFTLKNKFSREEDKVLISKVEAQLANGKEADWRTISKFFVNKTARQCRDRWNNYLNPRLTTEEWTVEDDECLLEKYAECGPRWKLFTQVFANRSINNIRNRCMKLLRLQKFSVNSYKHSSGHKLHRKASSEDSDHSNYVISESNSENSCELLKESSENENNEINIKCSNQKQNEIYYSSFSDLNVSSKSGKYNGENIKDHLLSQNPNVKNECISGQKNTDEYHSFEEEEEGEYHDDNFQSKKTKMSTPIFDFGMNDLQQFELFNPFRADNYSIL</sequence>
<evidence type="ECO:0000313" key="9">
    <source>
        <dbReference type="Proteomes" id="UP000179807"/>
    </source>
</evidence>
<dbReference type="Gene3D" id="1.10.10.60">
    <property type="entry name" value="Homeodomain-like"/>
    <property type="match status" value="2"/>
</dbReference>
<accession>A0A1J4JMA0</accession>
<dbReference type="SUPFAM" id="SSF46689">
    <property type="entry name" value="Homeodomain-like"/>
    <property type="match status" value="1"/>
</dbReference>
<evidence type="ECO:0000256" key="5">
    <source>
        <dbReference type="SAM" id="MobiDB-lite"/>
    </source>
</evidence>
<evidence type="ECO:0008006" key="10">
    <source>
        <dbReference type="Google" id="ProtNLM"/>
    </source>
</evidence>
<reference evidence="8" key="1">
    <citation type="submission" date="2016-10" db="EMBL/GenBank/DDBJ databases">
        <authorList>
            <person name="Benchimol M."/>
            <person name="Almeida L.G."/>
            <person name="Vasconcelos A.T."/>
            <person name="Perreira-Neves A."/>
            <person name="Rosa I.A."/>
            <person name="Tasca T."/>
            <person name="Bogo M.R."/>
            <person name="de Souza W."/>
        </authorList>
    </citation>
    <scope>NUCLEOTIDE SEQUENCE [LARGE SCALE GENOMIC DNA]</scope>
    <source>
        <strain evidence="8">K</strain>
    </source>
</reference>
<feature type="region of interest" description="Disordered" evidence="5">
    <location>
        <begin position="58"/>
        <end position="86"/>
    </location>
</feature>
<name>A0A1J4JMA0_9EUKA</name>
<dbReference type="GO" id="GO:0001006">
    <property type="term" value="F:RNA polymerase III type 3 promoter sequence-specific DNA binding"/>
    <property type="evidence" value="ECO:0007669"/>
    <property type="project" value="TreeGrafter"/>
</dbReference>
<dbReference type="PANTHER" id="PTHR46621">
    <property type="entry name" value="SNRNA-ACTIVATING PROTEIN COMPLEX SUBUNIT 4"/>
    <property type="match status" value="1"/>
</dbReference>
<dbReference type="PROSITE" id="PS51294">
    <property type="entry name" value="HTH_MYB"/>
    <property type="match status" value="2"/>
</dbReference>
<feature type="region of interest" description="Disordered" evidence="5">
    <location>
        <begin position="300"/>
        <end position="320"/>
    </location>
</feature>
<dbReference type="GO" id="GO:0000978">
    <property type="term" value="F:RNA polymerase II cis-regulatory region sequence-specific DNA binding"/>
    <property type="evidence" value="ECO:0007669"/>
    <property type="project" value="TreeGrafter"/>
</dbReference>
<keyword evidence="2" id="KW-0238">DNA-binding</keyword>
<comment type="caution">
    <text evidence="8">The sequence shown here is derived from an EMBL/GenBank/DDBJ whole genome shotgun (WGS) entry which is preliminary data.</text>
</comment>
<proteinExistence type="predicted"/>